<reference evidence="4" key="2">
    <citation type="journal article" date="2022" name="Elife">
        <title>Obligate sexual reproduction of a homothallic fungus closely related to the Cryptococcus pathogenic species complex.</title>
        <authorList>
            <person name="Passer A.R."/>
            <person name="Clancey S.A."/>
            <person name="Shea T."/>
            <person name="David-Palma M."/>
            <person name="Averette A.F."/>
            <person name="Boekhout T."/>
            <person name="Porcel B.M."/>
            <person name="Nowrousian M."/>
            <person name="Cuomo C.A."/>
            <person name="Sun S."/>
            <person name="Heitman J."/>
            <person name="Coelho M.A."/>
        </authorList>
    </citation>
    <scope>NUCLEOTIDE SEQUENCE</scope>
    <source>
        <strain evidence="4">CBS 7841</strain>
    </source>
</reference>
<feature type="compositionally biased region" description="Polar residues" evidence="2">
    <location>
        <begin position="110"/>
        <end position="122"/>
    </location>
</feature>
<dbReference type="InterPro" id="IPR035979">
    <property type="entry name" value="RBD_domain_sf"/>
</dbReference>
<evidence type="ECO:0000256" key="1">
    <source>
        <dbReference type="PROSITE-ProRule" id="PRU00176"/>
    </source>
</evidence>
<feature type="region of interest" description="Disordered" evidence="2">
    <location>
        <begin position="19"/>
        <end position="40"/>
    </location>
</feature>
<evidence type="ECO:0000259" key="3">
    <source>
        <dbReference type="PROSITE" id="PS50102"/>
    </source>
</evidence>
<dbReference type="GeneID" id="91089974"/>
<reference evidence="4" key="3">
    <citation type="submission" date="2024-01" db="EMBL/GenBank/DDBJ databases">
        <authorList>
            <person name="Coelho M.A."/>
            <person name="David-Palma M."/>
            <person name="Shea T."/>
            <person name="Sun S."/>
            <person name="Cuomo C.A."/>
            <person name="Heitman J."/>
        </authorList>
    </citation>
    <scope>NUCLEOTIDE SEQUENCE</scope>
    <source>
        <strain evidence="4">CBS 7841</strain>
    </source>
</reference>
<feature type="region of interest" description="Disordered" evidence="2">
    <location>
        <begin position="374"/>
        <end position="419"/>
    </location>
</feature>
<dbReference type="SUPFAM" id="SSF54928">
    <property type="entry name" value="RNA-binding domain, RBD"/>
    <property type="match status" value="1"/>
</dbReference>
<dbReference type="KEGG" id="cdep:91089974"/>
<dbReference type="AlphaFoldDB" id="A0AAJ8JY93"/>
<evidence type="ECO:0000256" key="2">
    <source>
        <dbReference type="SAM" id="MobiDB-lite"/>
    </source>
</evidence>
<feature type="domain" description="RRM" evidence="3">
    <location>
        <begin position="453"/>
        <end position="524"/>
    </location>
</feature>
<gene>
    <name evidence="4" type="ORF">L203_105765</name>
</gene>
<dbReference type="EMBL" id="CP143790">
    <property type="protein sequence ID" value="WVN90529.1"/>
    <property type="molecule type" value="Genomic_DNA"/>
</dbReference>
<dbReference type="PROSITE" id="PS50102">
    <property type="entry name" value="RRM"/>
    <property type="match status" value="1"/>
</dbReference>
<dbReference type="SUPFAM" id="SSF53098">
    <property type="entry name" value="Ribonuclease H-like"/>
    <property type="match status" value="1"/>
</dbReference>
<keyword evidence="5" id="KW-1185">Reference proteome</keyword>
<dbReference type="InterPro" id="IPR036397">
    <property type="entry name" value="RNaseH_sf"/>
</dbReference>
<organism evidence="4 5">
    <name type="scientific">Cryptococcus depauperatus CBS 7841</name>
    <dbReference type="NCBI Taxonomy" id="1295531"/>
    <lineage>
        <taxon>Eukaryota</taxon>
        <taxon>Fungi</taxon>
        <taxon>Dikarya</taxon>
        <taxon>Basidiomycota</taxon>
        <taxon>Agaricomycotina</taxon>
        <taxon>Tremellomycetes</taxon>
        <taxon>Tremellales</taxon>
        <taxon>Cryptococcaceae</taxon>
        <taxon>Cryptococcus</taxon>
    </lineage>
</organism>
<evidence type="ECO:0000313" key="4">
    <source>
        <dbReference type="EMBL" id="WVN90529.1"/>
    </source>
</evidence>
<dbReference type="CDD" id="cd00590">
    <property type="entry name" value="RRM_SF"/>
    <property type="match status" value="1"/>
</dbReference>
<dbReference type="Gene3D" id="3.30.420.10">
    <property type="entry name" value="Ribonuclease H-like superfamily/Ribonuclease H"/>
    <property type="match status" value="1"/>
</dbReference>
<dbReference type="Gene3D" id="3.30.70.330">
    <property type="match status" value="1"/>
</dbReference>
<name>A0AAJ8JY93_9TREE</name>
<dbReference type="InterPro" id="IPR012677">
    <property type="entry name" value="Nucleotide-bd_a/b_plait_sf"/>
</dbReference>
<sequence length="921" mass="101826">MSHYDPYNNEVSGRYPHFTIDRPAMENNPPPRPSYMSYSGQSFPKPHNSNNITNQLSLGYRTNSASSLSVYDDLPHAQRGPYDDHYDPYRPAVAPYSPMAPQIPYPSKVASHNPSPFPQRSQQPEKYESSPRQIAFAHNKSPIPCSTARTDSSTPVTIHSATELTILTPPTTASVPGYTTAVYSLPTSHLPITKYIAINKDDAVGLHGHLCSSNATVWYTGSCSRAGESWYTAVEWHNEERQSGKKSRGVVTGGDSLEAELGGICKVVDGFQEQLHQSIREGAPISNELIIFSDSQAAIVAIDSSSRQKSLEFDQLWREICSEFLYAHITLVWLPGNTDVEGYTLARKIANTAAGNSYSKRRKERTLPERYLRAGAGEPEKSGSSVGGPWQTGDADPLRPKIPFTRPSPTEISTSVKSKNQVGNMEVASECKEDTQVAETIEAEDLGICPSEGTIFVTNFPSETLAQDIGILFAQYGEIVSVDIFHIGSIYPRFANVTFAKASCGLIAVKALHKKPITIDFKASLVEEDKKRLRFWDNWDGELIVVPHEPPKIVPPSVEDMFPNLFGWINNKPELSKEKGRREIINNEHDMPSSQTHKRGIEDAASSEDVEAAEKTLIFTSTDERSPKRICYDNPVDSAMSQKNLNVDSITNQTTGDMSPANSGHLNSHVADQLACPSPASKPDTESQLLHPSLYDVALKTVPQLVQDIHKLPPTPFTAIRSSYYENDKSITMNQASSGIEDCGFFELPLFVGAKTLQNQIEIVTGSLINSEADDWIRHVSIIAQSIEKARLALEDDMTIIADCVKTEQEYENILNSRGCTPSKTIAFVAKVLKVLDGIAAEEMVEVKADQNENPEKLNVKLGRLMESFPKATKEALYHAGRVIEFLVEAKDLHEKRKVDIERKVKVMEGMVKVGDVLTML</sequence>
<evidence type="ECO:0000313" key="5">
    <source>
        <dbReference type="Proteomes" id="UP000094043"/>
    </source>
</evidence>
<dbReference type="GO" id="GO:0003723">
    <property type="term" value="F:RNA binding"/>
    <property type="evidence" value="ECO:0007669"/>
    <property type="project" value="UniProtKB-UniRule"/>
</dbReference>
<proteinExistence type="predicted"/>
<keyword evidence="1" id="KW-0694">RNA-binding</keyword>
<dbReference type="Proteomes" id="UP000094043">
    <property type="component" value="Chromosome 7"/>
</dbReference>
<protein>
    <recommendedName>
        <fullName evidence="3">RRM domain-containing protein</fullName>
    </recommendedName>
</protein>
<dbReference type="InterPro" id="IPR000504">
    <property type="entry name" value="RRM_dom"/>
</dbReference>
<dbReference type="InterPro" id="IPR012337">
    <property type="entry name" value="RNaseH-like_sf"/>
</dbReference>
<feature type="region of interest" description="Disordered" evidence="2">
    <location>
        <begin position="103"/>
        <end position="130"/>
    </location>
</feature>
<dbReference type="SMART" id="SM00360">
    <property type="entry name" value="RRM"/>
    <property type="match status" value="1"/>
</dbReference>
<dbReference type="Pfam" id="PF00076">
    <property type="entry name" value="RRM_1"/>
    <property type="match status" value="1"/>
</dbReference>
<feature type="compositionally biased region" description="Polar residues" evidence="2">
    <location>
        <begin position="407"/>
        <end position="419"/>
    </location>
</feature>
<reference evidence="4" key="1">
    <citation type="submission" date="2016-06" db="EMBL/GenBank/DDBJ databases">
        <authorList>
            <person name="Cuomo C."/>
            <person name="Litvintseva A."/>
            <person name="Heitman J."/>
            <person name="Chen Y."/>
            <person name="Sun S."/>
            <person name="Springer D."/>
            <person name="Dromer F."/>
            <person name="Young S."/>
            <person name="Zeng Q."/>
            <person name="Chapman S."/>
            <person name="Gujja S."/>
            <person name="Saif S."/>
            <person name="Birren B."/>
        </authorList>
    </citation>
    <scope>NUCLEOTIDE SEQUENCE</scope>
    <source>
        <strain evidence="4">CBS 7841</strain>
    </source>
</reference>
<dbReference type="RefSeq" id="XP_066071229.1">
    <property type="nucleotide sequence ID" value="XM_066215132.1"/>
</dbReference>
<accession>A0AAJ8JY93</accession>